<reference evidence="2" key="1">
    <citation type="submission" date="2016-11" db="UniProtKB">
        <authorList>
            <consortium name="WormBaseParasite"/>
        </authorList>
    </citation>
    <scope>IDENTIFICATION</scope>
</reference>
<evidence type="ECO:0000313" key="2">
    <source>
        <dbReference type="WBParaSite" id="Hba_12471"/>
    </source>
</evidence>
<evidence type="ECO:0000313" key="1">
    <source>
        <dbReference type="Proteomes" id="UP000095283"/>
    </source>
</evidence>
<organism evidence="1 2">
    <name type="scientific">Heterorhabditis bacteriophora</name>
    <name type="common">Entomopathogenic nematode worm</name>
    <dbReference type="NCBI Taxonomy" id="37862"/>
    <lineage>
        <taxon>Eukaryota</taxon>
        <taxon>Metazoa</taxon>
        <taxon>Ecdysozoa</taxon>
        <taxon>Nematoda</taxon>
        <taxon>Chromadorea</taxon>
        <taxon>Rhabditida</taxon>
        <taxon>Rhabditina</taxon>
        <taxon>Rhabditomorpha</taxon>
        <taxon>Strongyloidea</taxon>
        <taxon>Heterorhabditidae</taxon>
        <taxon>Heterorhabditis</taxon>
    </lineage>
</organism>
<dbReference type="AlphaFoldDB" id="A0A1I7X4X3"/>
<dbReference type="Proteomes" id="UP000095283">
    <property type="component" value="Unplaced"/>
</dbReference>
<proteinExistence type="predicted"/>
<accession>A0A1I7X4X3</accession>
<name>A0A1I7X4X3_HETBA</name>
<dbReference type="WBParaSite" id="Hba_12471">
    <property type="protein sequence ID" value="Hba_12471"/>
    <property type="gene ID" value="Hba_12471"/>
</dbReference>
<protein>
    <submittedName>
        <fullName evidence="2">Transposase</fullName>
    </submittedName>
</protein>
<sequence>MGQFGNNDLNGKLDREKTRDIHRKNVLITKCYIGYLKSGEFGYPPIVIDR</sequence>
<keyword evidence="1" id="KW-1185">Reference proteome</keyword>